<reference evidence="2" key="2">
    <citation type="submission" date="2018-03" db="EMBL/GenBank/DDBJ databases">
        <title>The Triticum urartu genome reveals the dynamic nature of wheat genome evolution.</title>
        <authorList>
            <person name="Ling H."/>
            <person name="Ma B."/>
            <person name="Shi X."/>
            <person name="Liu H."/>
            <person name="Dong L."/>
            <person name="Sun H."/>
            <person name="Cao Y."/>
            <person name="Gao Q."/>
            <person name="Zheng S."/>
            <person name="Li Y."/>
            <person name="Yu Y."/>
            <person name="Du H."/>
            <person name="Qi M."/>
            <person name="Li Y."/>
            <person name="Yu H."/>
            <person name="Cui Y."/>
            <person name="Wang N."/>
            <person name="Chen C."/>
            <person name="Wu H."/>
            <person name="Zhao Y."/>
            <person name="Zhang J."/>
            <person name="Li Y."/>
            <person name="Zhou W."/>
            <person name="Zhang B."/>
            <person name="Hu W."/>
            <person name="Eijk M."/>
            <person name="Tang J."/>
            <person name="Witsenboer H."/>
            <person name="Zhao S."/>
            <person name="Li Z."/>
            <person name="Zhang A."/>
            <person name="Wang D."/>
            <person name="Liang C."/>
        </authorList>
    </citation>
    <scope>NUCLEOTIDE SEQUENCE [LARGE SCALE GENOMIC DNA]</scope>
    <source>
        <strain evidence="2">cv. G1812</strain>
    </source>
</reference>
<accession>A0A8R7VA72</accession>
<feature type="compositionally biased region" description="Polar residues" evidence="1">
    <location>
        <begin position="1"/>
        <end position="12"/>
    </location>
</feature>
<name>A0A8R7VA72_TRIUA</name>
<feature type="region of interest" description="Disordered" evidence="1">
    <location>
        <begin position="1"/>
        <end position="45"/>
    </location>
</feature>
<organism evidence="2 3">
    <name type="scientific">Triticum urartu</name>
    <name type="common">Red wild einkorn</name>
    <name type="synonym">Crithodium urartu</name>
    <dbReference type="NCBI Taxonomy" id="4572"/>
    <lineage>
        <taxon>Eukaryota</taxon>
        <taxon>Viridiplantae</taxon>
        <taxon>Streptophyta</taxon>
        <taxon>Embryophyta</taxon>
        <taxon>Tracheophyta</taxon>
        <taxon>Spermatophyta</taxon>
        <taxon>Magnoliopsida</taxon>
        <taxon>Liliopsida</taxon>
        <taxon>Poales</taxon>
        <taxon>Poaceae</taxon>
        <taxon>BOP clade</taxon>
        <taxon>Pooideae</taxon>
        <taxon>Triticodae</taxon>
        <taxon>Triticeae</taxon>
        <taxon>Triticinae</taxon>
        <taxon>Triticum</taxon>
    </lineage>
</organism>
<evidence type="ECO:0000313" key="2">
    <source>
        <dbReference type="EnsemblPlants" id="TuG1812G0700004802.01.T01"/>
    </source>
</evidence>
<sequence length="166" mass="18310">MSTQQSQSSSHRPQALHRRPSLQSRVVNPKHSASDHPPPPSSLTTILLCRPPPLSRPSAQAQPSTKEVLKWHRLLIELLCSCTFSIGDTSTRDCRMTAYARTRPQPIAHNWVVRLVWPLHAWLSITCAQPRSGFQSPLLAAKWERPIEATPCAGVAVSIDATTPAS</sequence>
<dbReference type="Gramene" id="TuG1812G0700004802.01.T01">
    <property type="protein sequence ID" value="TuG1812G0700004802.01.T01"/>
    <property type="gene ID" value="TuG1812G0700004802.01"/>
</dbReference>
<reference evidence="3" key="1">
    <citation type="journal article" date="2013" name="Nature">
        <title>Draft genome of the wheat A-genome progenitor Triticum urartu.</title>
        <authorList>
            <person name="Ling H.Q."/>
            <person name="Zhao S."/>
            <person name="Liu D."/>
            <person name="Wang J."/>
            <person name="Sun H."/>
            <person name="Zhang C."/>
            <person name="Fan H."/>
            <person name="Li D."/>
            <person name="Dong L."/>
            <person name="Tao Y."/>
            <person name="Gao C."/>
            <person name="Wu H."/>
            <person name="Li Y."/>
            <person name="Cui Y."/>
            <person name="Guo X."/>
            <person name="Zheng S."/>
            <person name="Wang B."/>
            <person name="Yu K."/>
            <person name="Liang Q."/>
            <person name="Yang W."/>
            <person name="Lou X."/>
            <person name="Chen J."/>
            <person name="Feng M."/>
            <person name="Jian J."/>
            <person name="Zhang X."/>
            <person name="Luo G."/>
            <person name="Jiang Y."/>
            <person name="Liu J."/>
            <person name="Wang Z."/>
            <person name="Sha Y."/>
            <person name="Zhang B."/>
            <person name="Wu H."/>
            <person name="Tang D."/>
            <person name="Shen Q."/>
            <person name="Xue P."/>
            <person name="Zou S."/>
            <person name="Wang X."/>
            <person name="Liu X."/>
            <person name="Wang F."/>
            <person name="Yang Y."/>
            <person name="An X."/>
            <person name="Dong Z."/>
            <person name="Zhang K."/>
            <person name="Zhang X."/>
            <person name="Luo M.C."/>
            <person name="Dvorak J."/>
            <person name="Tong Y."/>
            <person name="Wang J."/>
            <person name="Yang H."/>
            <person name="Li Z."/>
            <person name="Wang D."/>
            <person name="Zhang A."/>
            <person name="Wang J."/>
        </authorList>
    </citation>
    <scope>NUCLEOTIDE SEQUENCE</scope>
    <source>
        <strain evidence="3">cv. G1812</strain>
    </source>
</reference>
<evidence type="ECO:0000313" key="3">
    <source>
        <dbReference type="Proteomes" id="UP000015106"/>
    </source>
</evidence>
<proteinExistence type="predicted"/>
<evidence type="ECO:0000256" key="1">
    <source>
        <dbReference type="SAM" id="MobiDB-lite"/>
    </source>
</evidence>
<dbReference type="AlphaFoldDB" id="A0A8R7VA72"/>
<reference evidence="2" key="3">
    <citation type="submission" date="2022-06" db="UniProtKB">
        <authorList>
            <consortium name="EnsemblPlants"/>
        </authorList>
    </citation>
    <scope>IDENTIFICATION</scope>
</reference>
<protein>
    <submittedName>
        <fullName evidence="2">Uncharacterized protein</fullName>
    </submittedName>
</protein>
<dbReference type="Proteomes" id="UP000015106">
    <property type="component" value="Chromosome 7"/>
</dbReference>
<keyword evidence="3" id="KW-1185">Reference proteome</keyword>
<dbReference type="EnsemblPlants" id="TuG1812G0700004802.01.T01">
    <property type="protein sequence ID" value="TuG1812G0700004802.01.T01"/>
    <property type="gene ID" value="TuG1812G0700004802.01"/>
</dbReference>